<reference evidence="2" key="1">
    <citation type="submission" date="2017-02" db="EMBL/GenBank/DDBJ databases">
        <authorList>
            <person name="Tafer H."/>
            <person name="Lopandic K."/>
        </authorList>
    </citation>
    <scope>NUCLEOTIDE SEQUENCE [LARGE SCALE GENOMIC DNA]</scope>
    <source>
        <strain evidence="2">CBS 366.77</strain>
    </source>
</reference>
<evidence type="ECO:0000313" key="1">
    <source>
        <dbReference type="EMBL" id="RJE17280.1"/>
    </source>
</evidence>
<evidence type="ECO:0000313" key="2">
    <source>
        <dbReference type="Proteomes" id="UP000266188"/>
    </source>
</evidence>
<comment type="caution">
    <text evidence="1">The sequence shown here is derived from an EMBL/GenBank/DDBJ whole genome shotgun (WGS) entry which is preliminary data.</text>
</comment>
<accession>A0A3A2Z3F9</accession>
<keyword evidence="2" id="KW-1185">Reference proteome</keyword>
<dbReference type="AlphaFoldDB" id="A0A3A2Z3F9"/>
<feature type="non-terminal residue" evidence="1">
    <location>
        <position position="1"/>
    </location>
</feature>
<protein>
    <submittedName>
        <fullName evidence="1">Uncharacterized protein</fullName>
    </submittedName>
</protein>
<dbReference type="STRING" id="2070753.A0A3A2Z3F9"/>
<dbReference type="Proteomes" id="UP000266188">
    <property type="component" value="Unassembled WGS sequence"/>
</dbReference>
<dbReference type="EMBL" id="MVGC01001248">
    <property type="protein sequence ID" value="RJE17280.1"/>
    <property type="molecule type" value="Genomic_DNA"/>
</dbReference>
<organism evidence="1 2">
    <name type="scientific">Aspergillus sclerotialis</name>
    <dbReference type="NCBI Taxonomy" id="2070753"/>
    <lineage>
        <taxon>Eukaryota</taxon>
        <taxon>Fungi</taxon>
        <taxon>Dikarya</taxon>
        <taxon>Ascomycota</taxon>
        <taxon>Pezizomycotina</taxon>
        <taxon>Eurotiomycetes</taxon>
        <taxon>Eurotiomycetidae</taxon>
        <taxon>Eurotiales</taxon>
        <taxon>Aspergillaceae</taxon>
        <taxon>Aspergillus</taxon>
        <taxon>Aspergillus subgen. Polypaecilum</taxon>
    </lineage>
</organism>
<sequence length="118" mass="13643">DPPVLIDGQDPTFELWELRVRDKLDANSDHFPTARQRLAFVKGRCSGEAASHLLHRSRPGAADPYDDAEDVIQHLKMIYDDVNKDQKAMSRFYKLQIKNSDNFQKFLSEFTYLAQEAE</sequence>
<feature type="non-terminal residue" evidence="1">
    <location>
        <position position="118"/>
    </location>
</feature>
<dbReference type="OrthoDB" id="4509994at2759"/>
<proteinExistence type="predicted"/>
<gene>
    <name evidence="1" type="ORF">PHISCL_10383</name>
</gene>
<name>A0A3A2Z3F9_9EURO</name>